<evidence type="ECO:0000256" key="3">
    <source>
        <dbReference type="ARBA" id="ARBA00023242"/>
    </source>
</evidence>
<feature type="compositionally biased region" description="Acidic residues" evidence="4">
    <location>
        <begin position="484"/>
        <end position="494"/>
    </location>
</feature>
<dbReference type="InterPro" id="IPR001044">
    <property type="entry name" value="XPG/Rad2_eukaryotes"/>
</dbReference>
<dbReference type="SUPFAM" id="SSF47807">
    <property type="entry name" value="5' to 3' exonuclease, C-terminal subdomain"/>
    <property type="match status" value="1"/>
</dbReference>
<comment type="subcellular location">
    <subcellularLocation>
        <location evidence="1">Nucleus</location>
    </subcellularLocation>
</comment>
<keyword evidence="2" id="KW-0378">Hydrolase</keyword>
<dbReference type="GO" id="GO:0004520">
    <property type="term" value="F:DNA endonuclease activity"/>
    <property type="evidence" value="ECO:0007669"/>
    <property type="project" value="TreeGrafter"/>
</dbReference>
<dbReference type="GO" id="GO:0006289">
    <property type="term" value="P:nucleotide-excision repair"/>
    <property type="evidence" value="ECO:0007669"/>
    <property type="project" value="InterPro"/>
</dbReference>
<dbReference type="InterPro" id="IPR019974">
    <property type="entry name" value="XPG_CS"/>
</dbReference>
<feature type="region of interest" description="Disordered" evidence="4">
    <location>
        <begin position="475"/>
        <end position="599"/>
    </location>
</feature>
<dbReference type="SUPFAM" id="SSF88723">
    <property type="entry name" value="PIN domain-like"/>
    <property type="match status" value="1"/>
</dbReference>
<dbReference type="InterPro" id="IPR006085">
    <property type="entry name" value="XPG_DNA_repair_N"/>
</dbReference>
<keyword evidence="2" id="KW-0255">Endonuclease</keyword>
<keyword evidence="2" id="KW-0540">Nuclease</keyword>
<feature type="region of interest" description="Disordered" evidence="4">
    <location>
        <begin position="669"/>
        <end position="719"/>
    </location>
</feature>
<proteinExistence type="predicted"/>
<dbReference type="PROSITE" id="PS00842">
    <property type="entry name" value="XPG_2"/>
    <property type="match status" value="1"/>
</dbReference>
<feature type="region of interest" description="Disordered" evidence="4">
    <location>
        <begin position="332"/>
        <end position="397"/>
    </location>
</feature>
<dbReference type="SMART" id="SM00279">
    <property type="entry name" value="HhH2"/>
    <property type="match status" value="1"/>
</dbReference>
<dbReference type="PANTHER" id="PTHR16171:SF7">
    <property type="entry name" value="DNA REPAIR PROTEIN RAD2"/>
    <property type="match status" value="1"/>
</dbReference>
<feature type="compositionally biased region" description="Polar residues" evidence="4">
    <location>
        <begin position="573"/>
        <end position="582"/>
    </location>
</feature>
<dbReference type="Pfam" id="PF00752">
    <property type="entry name" value="XPG_N"/>
    <property type="match status" value="1"/>
</dbReference>
<comment type="caution">
    <text evidence="6">The sequence shown here is derived from an EMBL/GenBank/DDBJ whole genome shotgun (WGS) entry which is preliminary data.</text>
</comment>
<feature type="region of interest" description="Disordered" evidence="4">
    <location>
        <begin position="617"/>
        <end position="652"/>
    </location>
</feature>
<dbReference type="InterPro" id="IPR036279">
    <property type="entry name" value="5-3_exonuclease_C_sf"/>
</dbReference>
<dbReference type="Pfam" id="PF00867">
    <property type="entry name" value="XPG_I"/>
    <property type="match status" value="1"/>
</dbReference>
<dbReference type="InterPro" id="IPR003903">
    <property type="entry name" value="UIM_dom"/>
</dbReference>
<gene>
    <name evidence="6" type="ORF">OSTQU699_LOCUS1725</name>
</gene>
<dbReference type="PRINTS" id="PR00066">
    <property type="entry name" value="XRODRMPGMNTG"/>
</dbReference>
<keyword evidence="7" id="KW-1185">Reference proteome</keyword>
<sequence length="1027" mass="111686">MRDERGEVVKHAHLLGFFRRICRLLFHRIHPVFVFDGATPALKRRTIIARRRRQEVQNAKLRKTAEKLLMNQLKVAALTQVIDKEKQAEEQRNGAGPSTSAKTGKKSDVAVACAASKDSDGESADSAGPFSVSDGSQNGDRGARDSRAGKLPGGFLIEEDTTGAVEEQAKWAEGPSTSMGDRHLKQATGPSTPGEKPGASGAGDENGDDGIDDKGHELDDEFEDMDDDMEDDEVIVPDDVVDIDPEVLCTLPPSVQYDVLLKLRDRQFGENRERLASLSEQPEEFSLHQMNTYLKSTEMRRKIEGIRSDIGRVVGKDGLQVQKIASEENREFVLQTNVPEPSPAVGPNSTKPGLGHPGSGQPPVGGTLSEMLQNNRPVDKTRQTEDEAGGDMGGSVPIQSVNIEFELPVPAHSEDEGLEWEDVGAQQEVDVPKASGDKDQLHRSQQPPSSWRERAAQRQKYWSLSHGFRFGRKLAQWGQHDAGEGDGVDQDQSDDGIQPHNLEEEDEQLQEAIRQSLQETSHPAPTHSQSDWPLTVEALEREDGPQPELYAPSTSIQVHQDPMAMNASRKQDSSSTPSSQGRSEGKRGTQANETASVDMEIEWSDVEIANVCEKHQTGGRVSPVAPVTVSGRLGEPGRDTAAPSKRGHSASTLLKMHNQDAVALRNSMGEEHMTTASPKRQRRQSDSGGEVSRRDATANSLSGQMVEGENKGGDVLDAPGVAVGDVVTIDFEDGGSEAECLDLVEQGVESSRSIDGALLREPDQGCAEDRELVDMMQSAQAQKARDDGRTNSTEPQAAALLGSREDAPRAAADVQIQHSLQSVGLGDIDMDDMATGGDLGEEWQGLQRTDEVDVEEQLLELASEGNALRQKRSLLARHAEAPTAQMYGECQELLQMFGLPYIIAPMEAEAQCAFLDSEGLVDGVVTDDNDVFLFGGSRIYRNLFENKKYVEEYCAADVQTELGLDRGKLMRIALLLGSDYTEGISGIGIVNAMEVVNAFPGDDGLQDFKKWLQSPDEELVAAAQARC</sequence>
<protein>
    <recommendedName>
        <fullName evidence="5">XPG-I domain-containing protein</fullName>
    </recommendedName>
</protein>
<accession>A0A8S1INQ5</accession>
<feature type="region of interest" description="Disordered" evidence="4">
    <location>
        <begin position="412"/>
        <end position="458"/>
    </location>
</feature>
<evidence type="ECO:0000259" key="5">
    <source>
        <dbReference type="SMART" id="SM00484"/>
    </source>
</evidence>
<dbReference type="InterPro" id="IPR008918">
    <property type="entry name" value="HhH2"/>
</dbReference>
<dbReference type="CDD" id="cd09868">
    <property type="entry name" value="PIN_XPG_RAD2"/>
    <property type="match status" value="1"/>
</dbReference>
<evidence type="ECO:0000313" key="6">
    <source>
        <dbReference type="EMBL" id="CAD7696365.1"/>
    </source>
</evidence>
<dbReference type="FunFam" id="1.10.150.20:FF:000050">
    <property type="entry name" value="DNA repair protein UVH3"/>
    <property type="match status" value="1"/>
</dbReference>
<dbReference type="Gene3D" id="3.40.50.1010">
    <property type="entry name" value="5'-nuclease"/>
    <property type="match status" value="2"/>
</dbReference>
<organism evidence="6 7">
    <name type="scientific">Ostreobium quekettii</name>
    <dbReference type="NCBI Taxonomy" id="121088"/>
    <lineage>
        <taxon>Eukaryota</taxon>
        <taxon>Viridiplantae</taxon>
        <taxon>Chlorophyta</taxon>
        <taxon>core chlorophytes</taxon>
        <taxon>Ulvophyceae</taxon>
        <taxon>TCBD clade</taxon>
        <taxon>Bryopsidales</taxon>
        <taxon>Ostreobineae</taxon>
        <taxon>Ostreobiaceae</taxon>
        <taxon>Ostreobium</taxon>
    </lineage>
</organism>
<feature type="compositionally biased region" description="Polar residues" evidence="4">
    <location>
        <begin position="513"/>
        <end position="532"/>
    </location>
</feature>
<dbReference type="OrthoDB" id="31113at2759"/>
<dbReference type="EMBL" id="CAJHUC010000466">
    <property type="protein sequence ID" value="CAD7696365.1"/>
    <property type="molecule type" value="Genomic_DNA"/>
</dbReference>
<keyword evidence="3" id="KW-0539">Nucleus</keyword>
<evidence type="ECO:0000256" key="2">
    <source>
        <dbReference type="ARBA" id="ARBA00022759"/>
    </source>
</evidence>
<evidence type="ECO:0000256" key="1">
    <source>
        <dbReference type="ARBA" id="ARBA00004123"/>
    </source>
</evidence>
<feature type="region of interest" description="Disordered" evidence="4">
    <location>
        <begin position="87"/>
        <end position="223"/>
    </location>
</feature>
<dbReference type="Proteomes" id="UP000708148">
    <property type="component" value="Unassembled WGS sequence"/>
</dbReference>
<reference evidence="6" key="1">
    <citation type="submission" date="2020-12" db="EMBL/GenBank/DDBJ databases">
        <authorList>
            <person name="Iha C."/>
        </authorList>
    </citation>
    <scope>NUCLEOTIDE SEQUENCE</scope>
</reference>
<evidence type="ECO:0000256" key="4">
    <source>
        <dbReference type="SAM" id="MobiDB-lite"/>
    </source>
</evidence>
<dbReference type="InterPro" id="IPR029060">
    <property type="entry name" value="PIN-like_dom_sf"/>
</dbReference>
<dbReference type="InterPro" id="IPR006086">
    <property type="entry name" value="XPG-I_dom"/>
</dbReference>
<dbReference type="PANTHER" id="PTHR16171">
    <property type="entry name" value="DNA REPAIR PROTEIN COMPLEMENTING XP-G CELLS-RELATED"/>
    <property type="match status" value="1"/>
</dbReference>
<dbReference type="GO" id="GO:0005634">
    <property type="term" value="C:nucleus"/>
    <property type="evidence" value="ECO:0007669"/>
    <property type="project" value="UniProtKB-SubCell"/>
</dbReference>
<dbReference type="AlphaFoldDB" id="A0A8S1INQ5"/>
<feature type="domain" description="XPG-I" evidence="5">
    <location>
        <begin position="895"/>
        <end position="964"/>
    </location>
</feature>
<dbReference type="GO" id="GO:0003697">
    <property type="term" value="F:single-stranded DNA binding"/>
    <property type="evidence" value="ECO:0007669"/>
    <property type="project" value="InterPro"/>
</dbReference>
<dbReference type="Gene3D" id="1.10.150.20">
    <property type="entry name" value="5' to 3' exonuclease, C-terminal subdomain"/>
    <property type="match status" value="1"/>
</dbReference>
<dbReference type="SMART" id="SM00484">
    <property type="entry name" value="XPGI"/>
    <property type="match status" value="1"/>
</dbReference>
<dbReference type="GO" id="GO:0016788">
    <property type="term" value="F:hydrolase activity, acting on ester bonds"/>
    <property type="evidence" value="ECO:0007669"/>
    <property type="project" value="InterPro"/>
</dbReference>
<evidence type="ECO:0000313" key="7">
    <source>
        <dbReference type="Proteomes" id="UP000708148"/>
    </source>
</evidence>
<name>A0A8S1INQ5_9CHLO</name>
<dbReference type="PROSITE" id="PS50330">
    <property type="entry name" value="UIM"/>
    <property type="match status" value="1"/>
</dbReference>